<feature type="compositionally biased region" description="Pro residues" evidence="10">
    <location>
        <begin position="95"/>
        <end position="104"/>
    </location>
</feature>
<gene>
    <name evidence="13" type="ORF">Triagg1_7193</name>
</gene>
<keyword evidence="6 11" id="KW-0472">Membrane</keyword>
<dbReference type="AlphaFoldDB" id="A0AAE1M114"/>
<keyword evidence="5 11" id="KW-1133">Transmembrane helix</keyword>
<dbReference type="GO" id="GO:0005789">
    <property type="term" value="C:endoplasmic reticulum membrane"/>
    <property type="evidence" value="ECO:0007669"/>
    <property type="project" value="UniProtKB-SubCell"/>
</dbReference>
<dbReference type="InterPro" id="IPR003892">
    <property type="entry name" value="CUE"/>
</dbReference>
<accession>A0AAE1M114</accession>
<keyword evidence="2 11" id="KW-0812">Transmembrane</keyword>
<dbReference type="CDD" id="cd14424">
    <property type="entry name" value="CUE_Cue1p_like"/>
    <property type="match status" value="1"/>
</dbReference>
<evidence type="ECO:0000313" key="13">
    <source>
        <dbReference type="EMBL" id="KAK4068545.1"/>
    </source>
</evidence>
<keyword evidence="3" id="KW-0833">Ubl conjugation pathway</keyword>
<dbReference type="Proteomes" id="UP001273209">
    <property type="component" value="Unassembled WGS sequence"/>
</dbReference>
<feature type="domain" description="CUE" evidence="12">
    <location>
        <begin position="46"/>
        <end position="89"/>
    </location>
</feature>
<dbReference type="Gene3D" id="1.10.8.10">
    <property type="entry name" value="DNA helicase RuvA subunit, C-terminal domain"/>
    <property type="match status" value="1"/>
</dbReference>
<name>A0AAE1M114_9HYPO</name>
<evidence type="ECO:0000256" key="10">
    <source>
        <dbReference type="SAM" id="MobiDB-lite"/>
    </source>
</evidence>
<evidence type="ECO:0000256" key="3">
    <source>
        <dbReference type="ARBA" id="ARBA00022786"/>
    </source>
</evidence>
<dbReference type="GO" id="GO:0043130">
    <property type="term" value="F:ubiquitin binding"/>
    <property type="evidence" value="ECO:0007669"/>
    <property type="project" value="InterPro"/>
</dbReference>
<evidence type="ECO:0000256" key="11">
    <source>
        <dbReference type="SAM" id="Phobius"/>
    </source>
</evidence>
<dbReference type="FunFam" id="1.10.8.10:FF:000050">
    <property type="entry name" value="Related to AMFR protein"/>
    <property type="match status" value="1"/>
</dbReference>
<dbReference type="RefSeq" id="XP_062753769.1">
    <property type="nucleotide sequence ID" value="XM_062901901.1"/>
</dbReference>
<evidence type="ECO:0000256" key="6">
    <source>
        <dbReference type="ARBA" id="ARBA00023136"/>
    </source>
</evidence>
<dbReference type="EMBL" id="JAWRVG010000031">
    <property type="protein sequence ID" value="KAK4068545.1"/>
    <property type="molecule type" value="Genomic_DNA"/>
</dbReference>
<comment type="caution">
    <text evidence="13">The sequence shown here is derived from an EMBL/GenBank/DDBJ whole genome shotgun (WGS) entry which is preliminary data.</text>
</comment>
<keyword evidence="4" id="KW-0256">Endoplasmic reticulum</keyword>
<organism evidence="13 14">
    <name type="scientific">Trichoderma aggressivum f. europaeum</name>
    <dbReference type="NCBI Taxonomy" id="173218"/>
    <lineage>
        <taxon>Eukaryota</taxon>
        <taxon>Fungi</taxon>
        <taxon>Dikarya</taxon>
        <taxon>Ascomycota</taxon>
        <taxon>Pezizomycotina</taxon>
        <taxon>Sordariomycetes</taxon>
        <taxon>Hypocreomycetidae</taxon>
        <taxon>Hypocreales</taxon>
        <taxon>Hypocreaceae</taxon>
        <taxon>Trichoderma</taxon>
    </lineage>
</organism>
<dbReference type="Pfam" id="PF02845">
    <property type="entry name" value="CUE"/>
    <property type="match status" value="1"/>
</dbReference>
<proteinExistence type="inferred from homology"/>
<evidence type="ECO:0000256" key="2">
    <source>
        <dbReference type="ARBA" id="ARBA00022692"/>
    </source>
</evidence>
<sequence length="197" mass="22181">MSDEQISLPFFAIVLLVSGLIVRYLFFSGPRPERPPARTAEQIFRSREVAVQRIQQMFPQVERRSILWDLQRNGGNIQSTTERILSGRLETPPVTFQPPPPRNQSPPSGSSGPAAKQPEKPSQPDLITRYNLKGKVSDDAATEEKKEVEEDKKGKGWSSNRDERQSALQRRRDEMILAARRKMEAKIAAEKAAQGSS</sequence>
<keyword evidence="14" id="KW-1185">Reference proteome</keyword>
<dbReference type="SMART" id="SM00546">
    <property type="entry name" value="CUE"/>
    <property type="match status" value="1"/>
</dbReference>
<feature type="compositionally biased region" description="Basic and acidic residues" evidence="10">
    <location>
        <begin position="135"/>
        <end position="175"/>
    </location>
</feature>
<evidence type="ECO:0000256" key="7">
    <source>
        <dbReference type="ARBA" id="ARBA00037847"/>
    </source>
</evidence>
<evidence type="ECO:0000313" key="14">
    <source>
        <dbReference type="Proteomes" id="UP001273209"/>
    </source>
</evidence>
<dbReference type="GeneID" id="87921806"/>
<evidence type="ECO:0000256" key="4">
    <source>
        <dbReference type="ARBA" id="ARBA00022824"/>
    </source>
</evidence>
<dbReference type="PROSITE" id="PS51140">
    <property type="entry name" value="CUE"/>
    <property type="match status" value="1"/>
</dbReference>
<feature type="region of interest" description="Disordered" evidence="10">
    <location>
        <begin position="82"/>
        <end position="175"/>
    </location>
</feature>
<dbReference type="SUPFAM" id="SSF46934">
    <property type="entry name" value="UBA-like"/>
    <property type="match status" value="1"/>
</dbReference>
<evidence type="ECO:0000256" key="5">
    <source>
        <dbReference type="ARBA" id="ARBA00022989"/>
    </source>
</evidence>
<feature type="transmembrane region" description="Helical" evidence="11">
    <location>
        <begin position="6"/>
        <end position="26"/>
    </location>
</feature>
<protein>
    <recommendedName>
        <fullName evidence="9">Coupling of ubiquitin conjugation to ER degradation protein 1</fullName>
    </recommendedName>
</protein>
<comment type="subcellular location">
    <subcellularLocation>
        <location evidence="7">Endomembrane system</location>
        <topology evidence="7">Single-pass membrane protein</topology>
    </subcellularLocation>
    <subcellularLocation>
        <location evidence="1">Endoplasmic reticulum membrane</location>
    </subcellularLocation>
</comment>
<evidence type="ECO:0000259" key="12">
    <source>
        <dbReference type="PROSITE" id="PS51140"/>
    </source>
</evidence>
<evidence type="ECO:0000256" key="9">
    <source>
        <dbReference type="ARBA" id="ARBA00072899"/>
    </source>
</evidence>
<evidence type="ECO:0000256" key="8">
    <source>
        <dbReference type="ARBA" id="ARBA00061383"/>
    </source>
</evidence>
<comment type="similarity">
    <text evidence="8">Belongs to the CUE1 family.</text>
</comment>
<dbReference type="InterPro" id="IPR009060">
    <property type="entry name" value="UBA-like_sf"/>
</dbReference>
<reference evidence="13" key="1">
    <citation type="submission" date="2023-11" db="EMBL/GenBank/DDBJ databases">
        <title>The genome sequences of three competitors of mushroom-forming fungi.</title>
        <authorList>
            <person name="Beijen E."/>
            <person name="Ohm R.A."/>
        </authorList>
    </citation>
    <scope>NUCLEOTIDE SEQUENCE</scope>
    <source>
        <strain evidence="13">CBS 100526</strain>
    </source>
</reference>
<evidence type="ECO:0000256" key="1">
    <source>
        <dbReference type="ARBA" id="ARBA00004586"/>
    </source>
</evidence>